<accession>A0A7G1L146</accession>
<dbReference type="EMBL" id="LC570768">
    <property type="protein sequence ID" value="BCK60381.1"/>
    <property type="molecule type" value="Genomic_DNA"/>
</dbReference>
<reference evidence="1" key="1">
    <citation type="submission" date="2020-07" db="EMBL/GenBank/DDBJ databases">
        <title>Aeromonas blaVEB-3.</title>
        <authorList>
            <person name="Sugiyama M."/>
            <person name="Asai T."/>
        </authorList>
    </citation>
    <scope>NUCLEOTIDE SEQUENCE</scope>
    <source>
        <strain evidence="1">K36</strain>
    </source>
</reference>
<name>A0A7G1L146_AERHY</name>
<sequence>MEKILAKCEYADLEYLSSVLDSYVSFTDDAARKELLQKSHHASSAKTELCALMDKQIRYYGSSDVAYAVRSVFSSSSDGGISSLELIEDVCKKLKIKLKLKRGASMERRLEQLVSEVVETELQSKTPTELADAFKKMGVGNEDANLLKEHLAKNGKVAILPFIIQILGPKVALGLIETITISLIAKFFGSEAAKVLVKEVSKRNPMLNALGPVMWVLSGVWLAYDLQGPAFRKTVPICLYLGVVALRDGAEDALAAA</sequence>
<organism evidence="1">
    <name type="scientific">Aeromonas hydrophila</name>
    <dbReference type="NCBI Taxonomy" id="644"/>
    <lineage>
        <taxon>Bacteria</taxon>
        <taxon>Pseudomonadati</taxon>
        <taxon>Pseudomonadota</taxon>
        <taxon>Gammaproteobacteria</taxon>
        <taxon>Aeromonadales</taxon>
        <taxon>Aeromonadaceae</taxon>
        <taxon>Aeromonas</taxon>
    </lineage>
</organism>
<dbReference type="AlphaFoldDB" id="A0A7G1L146"/>
<evidence type="ECO:0008006" key="2">
    <source>
        <dbReference type="Google" id="ProtNLM"/>
    </source>
</evidence>
<protein>
    <recommendedName>
        <fullName evidence="2">DUF3944 domain-containing protein</fullName>
    </recommendedName>
</protein>
<evidence type="ECO:0000313" key="1">
    <source>
        <dbReference type="EMBL" id="BCK60381.1"/>
    </source>
</evidence>
<proteinExistence type="predicted"/>